<keyword evidence="5" id="KW-1015">Disulfide bond</keyword>
<dbReference type="EMBL" id="HF935907">
    <property type="protein sequence ID" value="CCX32854.1"/>
    <property type="molecule type" value="Genomic_DNA"/>
</dbReference>
<keyword evidence="1" id="KW-0719">Serine esterase</keyword>
<keyword evidence="9" id="KW-1185">Reference proteome</keyword>
<keyword evidence="3" id="KW-0732">Signal</keyword>
<dbReference type="STRING" id="1076935.U4LL74"/>
<evidence type="ECO:0000256" key="6">
    <source>
        <dbReference type="ARBA" id="ARBA00034075"/>
    </source>
</evidence>
<dbReference type="GO" id="GO:0030600">
    <property type="term" value="F:feruloyl esterase activity"/>
    <property type="evidence" value="ECO:0007669"/>
    <property type="project" value="UniProtKB-EC"/>
</dbReference>
<dbReference type="GO" id="GO:0045493">
    <property type="term" value="P:xylan catabolic process"/>
    <property type="evidence" value="ECO:0007669"/>
    <property type="project" value="UniProtKB-KW"/>
</dbReference>
<dbReference type="Pfam" id="PF07519">
    <property type="entry name" value="Tannase"/>
    <property type="match status" value="1"/>
</dbReference>
<accession>U4LL74</accession>
<evidence type="ECO:0000256" key="5">
    <source>
        <dbReference type="ARBA" id="ARBA00023157"/>
    </source>
</evidence>
<organism evidence="8 9">
    <name type="scientific">Pyronema omphalodes (strain CBS 100304)</name>
    <name type="common">Pyronema confluens</name>
    <dbReference type="NCBI Taxonomy" id="1076935"/>
    <lineage>
        <taxon>Eukaryota</taxon>
        <taxon>Fungi</taxon>
        <taxon>Dikarya</taxon>
        <taxon>Ascomycota</taxon>
        <taxon>Pezizomycotina</taxon>
        <taxon>Pezizomycetes</taxon>
        <taxon>Pezizales</taxon>
        <taxon>Pyronemataceae</taxon>
        <taxon>Pyronema</taxon>
    </lineage>
</organism>
<evidence type="ECO:0000256" key="4">
    <source>
        <dbReference type="ARBA" id="ARBA00022801"/>
    </source>
</evidence>
<proteinExistence type="inferred from homology"/>
<evidence type="ECO:0000256" key="2">
    <source>
        <dbReference type="ARBA" id="ARBA00022651"/>
    </source>
</evidence>
<keyword evidence="2" id="KW-0858">Xylan degradation</keyword>
<evidence type="ECO:0000256" key="3">
    <source>
        <dbReference type="ARBA" id="ARBA00022729"/>
    </source>
</evidence>
<dbReference type="AlphaFoldDB" id="U4LL74"/>
<comment type="catalytic activity">
    <reaction evidence="6">
        <text>feruloyl-polysaccharide + H2O = ferulate + polysaccharide.</text>
        <dbReference type="EC" id="3.1.1.73"/>
    </reaction>
</comment>
<keyword evidence="4 7" id="KW-0378">Hydrolase</keyword>
<reference evidence="8 9" key="1">
    <citation type="journal article" date="2013" name="PLoS Genet.">
        <title>The genome and development-dependent transcriptomes of Pyronema confluens: a window into fungal evolution.</title>
        <authorList>
            <person name="Traeger S."/>
            <person name="Altegoer F."/>
            <person name="Freitag M."/>
            <person name="Gabaldon T."/>
            <person name="Kempken F."/>
            <person name="Kumar A."/>
            <person name="Marcet-Houben M."/>
            <person name="Poggeler S."/>
            <person name="Stajich J.E."/>
            <person name="Nowrousian M."/>
        </authorList>
    </citation>
    <scope>NUCLEOTIDE SEQUENCE [LARGE SCALE GENOMIC DNA]</scope>
    <source>
        <strain evidence="9">CBS 100304</strain>
        <tissue evidence="8">Vegetative mycelium</tissue>
    </source>
</reference>
<dbReference type="Proteomes" id="UP000018144">
    <property type="component" value="Unassembled WGS sequence"/>
</dbReference>
<evidence type="ECO:0000256" key="1">
    <source>
        <dbReference type="ARBA" id="ARBA00022487"/>
    </source>
</evidence>
<sequence>MNRFFTVPGMDHCNGGPGGNASGQVGASFQGLPKDKRYNAVLELVDWVENGNTPESIIGIKFVNDTAALGVD</sequence>
<dbReference type="PANTHER" id="PTHR33938">
    <property type="entry name" value="FERULOYL ESTERASE B-RELATED"/>
    <property type="match status" value="1"/>
</dbReference>
<gene>
    <name evidence="8" type="ORF">PCON_13705</name>
</gene>
<evidence type="ECO:0000313" key="8">
    <source>
        <dbReference type="EMBL" id="CCX32854.1"/>
    </source>
</evidence>
<keyword evidence="2" id="KW-0119">Carbohydrate metabolism</keyword>
<comment type="similarity">
    <text evidence="7">Belongs to the tannase family.</text>
</comment>
<protein>
    <recommendedName>
        <fullName evidence="7">Carboxylic ester hydrolase</fullName>
        <ecNumber evidence="7">3.1.1.-</ecNumber>
    </recommendedName>
</protein>
<evidence type="ECO:0000256" key="7">
    <source>
        <dbReference type="RuleBase" id="RU361238"/>
    </source>
</evidence>
<dbReference type="EC" id="3.1.1.-" evidence="7"/>
<evidence type="ECO:0000313" key="9">
    <source>
        <dbReference type="Proteomes" id="UP000018144"/>
    </source>
</evidence>
<dbReference type="OrthoDB" id="3039123at2759"/>
<keyword evidence="2" id="KW-0624">Polysaccharide degradation</keyword>
<dbReference type="InterPro" id="IPR011118">
    <property type="entry name" value="Tannase/feruloyl_esterase"/>
</dbReference>
<name>U4LL74_PYROM</name>
<dbReference type="PANTHER" id="PTHR33938:SF15">
    <property type="entry name" value="FERULOYL ESTERASE B-RELATED"/>
    <property type="match status" value="1"/>
</dbReference>